<comment type="pathway">
    <text evidence="2 7">Protein biosynthesis; polypeptide chain elongation.</text>
</comment>
<comment type="similarity">
    <text evidence="3 7 9">Belongs to the elongation factor P family.</text>
</comment>
<dbReference type="FunFam" id="2.40.50.140:FF:000004">
    <property type="entry name" value="Elongation factor P"/>
    <property type="match status" value="1"/>
</dbReference>
<accession>A0A1F8C2H7</accession>
<evidence type="ECO:0000259" key="11">
    <source>
        <dbReference type="SMART" id="SM01185"/>
    </source>
</evidence>
<dbReference type="Gene3D" id="2.40.50.140">
    <property type="entry name" value="Nucleic acid-binding proteins"/>
    <property type="match status" value="2"/>
</dbReference>
<evidence type="ECO:0000256" key="2">
    <source>
        <dbReference type="ARBA" id="ARBA00004815"/>
    </source>
</evidence>
<keyword evidence="5 7" id="KW-0251">Elongation factor</keyword>
<dbReference type="GO" id="GO:0003746">
    <property type="term" value="F:translation elongation factor activity"/>
    <property type="evidence" value="ECO:0007669"/>
    <property type="project" value="UniProtKB-UniRule"/>
</dbReference>
<dbReference type="SUPFAM" id="SSF50104">
    <property type="entry name" value="Translation proteins SH3-like domain"/>
    <property type="match status" value="1"/>
</dbReference>
<evidence type="ECO:0000259" key="10">
    <source>
        <dbReference type="SMART" id="SM00841"/>
    </source>
</evidence>
<comment type="subcellular location">
    <subcellularLocation>
        <location evidence="1 7">Cytoplasm</location>
    </subcellularLocation>
</comment>
<protein>
    <recommendedName>
        <fullName evidence="7 8">Elongation factor P</fullName>
        <shortName evidence="7">EF-P</shortName>
    </recommendedName>
</protein>
<evidence type="ECO:0000256" key="4">
    <source>
        <dbReference type="ARBA" id="ARBA00022490"/>
    </source>
</evidence>
<comment type="caution">
    <text evidence="12">The sequence shown here is derived from an EMBL/GenBank/DDBJ whole genome shotgun (WGS) entry which is preliminary data.</text>
</comment>
<dbReference type="Proteomes" id="UP000178429">
    <property type="component" value="Unassembled WGS sequence"/>
</dbReference>
<proteinExistence type="inferred from homology"/>
<dbReference type="GO" id="GO:0043043">
    <property type="term" value="P:peptide biosynthetic process"/>
    <property type="evidence" value="ECO:0007669"/>
    <property type="project" value="InterPro"/>
</dbReference>
<dbReference type="PANTHER" id="PTHR30053:SF14">
    <property type="entry name" value="TRANSLATION ELONGATION FACTOR KOW-LIKE DOMAIN-CONTAINING PROTEIN"/>
    <property type="match status" value="1"/>
</dbReference>
<dbReference type="PANTHER" id="PTHR30053">
    <property type="entry name" value="ELONGATION FACTOR P"/>
    <property type="match status" value="1"/>
</dbReference>
<evidence type="ECO:0000256" key="5">
    <source>
        <dbReference type="ARBA" id="ARBA00022768"/>
    </source>
</evidence>
<dbReference type="Pfam" id="PF09285">
    <property type="entry name" value="Elong-fact-P_C"/>
    <property type="match status" value="1"/>
</dbReference>
<dbReference type="HAMAP" id="MF_00141">
    <property type="entry name" value="EF_P"/>
    <property type="match status" value="1"/>
</dbReference>
<reference evidence="12 13" key="1">
    <citation type="journal article" date="2016" name="Nat. Commun.">
        <title>Thousands of microbial genomes shed light on interconnected biogeochemical processes in an aquifer system.</title>
        <authorList>
            <person name="Anantharaman K."/>
            <person name="Brown C.T."/>
            <person name="Hug L.A."/>
            <person name="Sharon I."/>
            <person name="Castelle C.J."/>
            <person name="Probst A.J."/>
            <person name="Thomas B.C."/>
            <person name="Singh A."/>
            <person name="Wilkins M.J."/>
            <person name="Karaoz U."/>
            <person name="Brodie E.L."/>
            <person name="Williams K.H."/>
            <person name="Hubbard S.S."/>
            <person name="Banfield J.F."/>
        </authorList>
    </citation>
    <scope>NUCLEOTIDE SEQUENCE [LARGE SCALE GENOMIC DNA]</scope>
</reference>
<dbReference type="InterPro" id="IPR014722">
    <property type="entry name" value="Rib_uL2_dom2"/>
</dbReference>
<dbReference type="InterPro" id="IPR001059">
    <property type="entry name" value="Transl_elong_P/YeiP_cen"/>
</dbReference>
<dbReference type="NCBIfam" id="TIGR00038">
    <property type="entry name" value="efp"/>
    <property type="match status" value="1"/>
</dbReference>
<dbReference type="SMART" id="SM01185">
    <property type="entry name" value="EFP"/>
    <property type="match status" value="1"/>
</dbReference>
<dbReference type="AlphaFoldDB" id="A0A1F8C2H7"/>
<feature type="domain" description="Translation elongation factor P/YeiP central" evidence="11">
    <location>
        <begin position="67"/>
        <end position="121"/>
    </location>
</feature>
<dbReference type="PROSITE" id="PS01275">
    <property type="entry name" value="EFP"/>
    <property type="match status" value="1"/>
</dbReference>
<comment type="function">
    <text evidence="7">Involved in peptide bond synthesis. Stimulates efficient translation and peptide-bond synthesis on native or reconstituted 70S ribosomes in vitro. Probably functions indirectly by altering the affinity of the ribosome for aminoacyl-tRNA, thus increasing their reactivity as acceptors for peptidyl transferase.</text>
</comment>
<dbReference type="UniPathway" id="UPA00345"/>
<dbReference type="STRING" id="1802525.A2975_02065"/>
<sequence length="186" mass="20235">MISATALKNGTTFLLSGTPYRVVKYAHQKIGRGGATVKLSARNLVNGNLEEKTMNSTLKVDEIATVKKQLTYLYQDGVNASFMDPASFEQIEVPVEVLGDDLAYIKEGGNADVLFWGDKALSVEIPPKVTLTVVETDPGVKGNTASNIYKPAKLENGILIKVPLFIKSGDKIRVDTRTGEYVERVS</sequence>
<dbReference type="InterPro" id="IPR015365">
    <property type="entry name" value="Elong-fact-P_C"/>
</dbReference>
<name>A0A1F8C2H7_9BACT</name>
<evidence type="ECO:0000256" key="3">
    <source>
        <dbReference type="ARBA" id="ARBA00009479"/>
    </source>
</evidence>
<dbReference type="SMART" id="SM00841">
    <property type="entry name" value="Elong-fact-P_C"/>
    <property type="match status" value="1"/>
</dbReference>
<dbReference type="InterPro" id="IPR013185">
    <property type="entry name" value="Transl_elong_KOW-like"/>
</dbReference>
<evidence type="ECO:0000256" key="7">
    <source>
        <dbReference type="HAMAP-Rule" id="MF_00141"/>
    </source>
</evidence>
<dbReference type="InterPro" id="IPR012340">
    <property type="entry name" value="NA-bd_OB-fold"/>
</dbReference>
<evidence type="ECO:0000256" key="8">
    <source>
        <dbReference type="NCBIfam" id="TIGR00038"/>
    </source>
</evidence>
<evidence type="ECO:0000313" key="12">
    <source>
        <dbReference type="EMBL" id="OGM70544.1"/>
    </source>
</evidence>
<keyword evidence="4 7" id="KW-0963">Cytoplasm</keyword>
<dbReference type="InterPro" id="IPR020599">
    <property type="entry name" value="Transl_elong_fac_P/YeiP"/>
</dbReference>
<dbReference type="CDD" id="cd05794">
    <property type="entry name" value="S1_EF-P_repeat_2"/>
    <property type="match status" value="1"/>
</dbReference>
<dbReference type="EMBL" id="MGHL01000004">
    <property type="protein sequence ID" value="OGM70544.1"/>
    <property type="molecule type" value="Genomic_DNA"/>
</dbReference>
<evidence type="ECO:0000256" key="6">
    <source>
        <dbReference type="ARBA" id="ARBA00022917"/>
    </source>
</evidence>
<dbReference type="PIRSF" id="PIRSF005901">
    <property type="entry name" value="EF-P"/>
    <property type="match status" value="1"/>
</dbReference>
<dbReference type="InterPro" id="IPR008991">
    <property type="entry name" value="Translation_prot_SH3-like_sf"/>
</dbReference>
<dbReference type="GO" id="GO:0005829">
    <property type="term" value="C:cytosol"/>
    <property type="evidence" value="ECO:0007669"/>
    <property type="project" value="UniProtKB-ARBA"/>
</dbReference>
<organism evidence="12 13">
    <name type="scientific">Candidatus Woesebacteria bacterium RIFCSPLOWO2_01_FULL_44_14</name>
    <dbReference type="NCBI Taxonomy" id="1802525"/>
    <lineage>
        <taxon>Bacteria</taxon>
        <taxon>Candidatus Woeseibacteriota</taxon>
    </lineage>
</organism>
<evidence type="ECO:0000256" key="9">
    <source>
        <dbReference type="RuleBase" id="RU004389"/>
    </source>
</evidence>
<gene>
    <name evidence="7" type="primary">efp</name>
    <name evidence="12" type="ORF">A2975_02065</name>
</gene>
<feature type="domain" description="Elongation factor P C-terminal" evidence="10">
    <location>
        <begin position="129"/>
        <end position="184"/>
    </location>
</feature>
<dbReference type="Pfam" id="PF01132">
    <property type="entry name" value="EFP"/>
    <property type="match status" value="1"/>
</dbReference>
<dbReference type="FunFam" id="2.40.50.140:FF:000009">
    <property type="entry name" value="Elongation factor P"/>
    <property type="match status" value="1"/>
</dbReference>
<dbReference type="Gene3D" id="2.30.30.30">
    <property type="match status" value="1"/>
</dbReference>
<dbReference type="NCBIfam" id="NF001810">
    <property type="entry name" value="PRK00529.1"/>
    <property type="match status" value="1"/>
</dbReference>
<dbReference type="InterPro" id="IPR013852">
    <property type="entry name" value="Transl_elong_P/YeiP_CS"/>
</dbReference>
<dbReference type="SUPFAM" id="SSF50249">
    <property type="entry name" value="Nucleic acid-binding proteins"/>
    <property type="match status" value="2"/>
</dbReference>
<dbReference type="CDD" id="cd04470">
    <property type="entry name" value="S1_EF-P_repeat_1"/>
    <property type="match status" value="1"/>
</dbReference>
<evidence type="ECO:0000256" key="1">
    <source>
        <dbReference type="ARBA" id="ARBA00004496"/>
    </source>
</evidence>
<evidence type="ECO:0000313" key="13">
    <source>
        <dbReference type="Proteomes" id="UP000178429"/>
    </source>
</evidence>
<keyword evidence="6 7" id="KW-0648">Protein biosynthesis</keyword>
<dbReference type="InterPro" id="IPR011768">
    <property type="entry name" value="Transl_elongation_fac_P"/>
</dbReference>
<dbReference type="Pfam" id="PF08207">
    <property type="entry name" value="EFP_N"/>
    <property type="match status" value="1"/>
</dbReference>